<comment type="caution">
    <text evidence="6">The sequence shown here is derived from an EMBL/GenBank/DDBJ whole genome shotgun (WGS) entry which is preliminary data.</text>
</comment>
<gene>
    <name evidence="6" type="primary">STH-2_5</name>
    <name evidence="6" type="ORF">CK203_088953</name>
</gene>
<dbReference type="SUPFAM" id="SSF55961">
    <property type="entry name" value="Bet v1-like"/>
    <property type="match status" value="1"/>
</dbReference>
<dbReference type="InterPro" id="IPR000916">
    <property type="entry name" value="Bet_v_I/MLP"/>
</dbReference>
<evidence type="ECO:0000313" key="7">
    <source>
        <dbReference type="Proteomes" id="UP000288805"/>
    </source>
</evidence>
<feature type="domain" description="Bet v I/Major latex protein" evidence="5">
    <location>
        <begin position="1"/>
        <end position="146"/>
    </location>
</feature>
<dbReference type="PANTHER" id="PTHR31213">
    <property type="entry name" value="OS08G0374000 PROTEIN-RELATED"/>
    <property type="match status" value="1"/>
</dbReference>
<name>A0A438DWU7_VITVI</name>
<evidence type="ECO:0000256" key="4">
    <source>
        <dbReference type="RuleBase" id="RU000409"/>
    </source>
</evidence>
<organism evidence="6 7">
    <name type="scientific">Vitis vinifera</name>
    <name type="common">Grape</name>
    <dbReference type="NCBI Taxonomy" id="29760"/>
    <lineage>
        <taxon>Eukaryota</taxon>
        <taxon>Viridiplantae</taxon>
        <taxon>Streptophyta</taxon>
        <taxon>Embryophyta</taxon>
        <taxon>Tracheophyta</taxon>
        <taxon>Spermatophyta</taxon>
        <taxon>Magnoliopsida</taxon>
        <taxon>eudicotyledons</taxon>
        <taxon>Gunneridae</taxon>
        <taxon>Pentapetalae</taxon>
        <taxon>rosids</taxon>
        <taxon>Vitales</taxon>
        <taxon>Vitaceae</taxon>
        <taxon>Viteae</taxon>
        <taxon>Vitis</taxon>
    </lineage>
</organism>
<dbReference type="InterPro" id="IPR023393">
    <property type="entry name" value="START-like_dom_sf"/>
</dbReference>
<dbReference type="Gene3D" id="3.30.530.20">
    <property type="match status" value="1"/>
</dbReference>
<dbReference type="AlphaFoldDB" id="A0A438DWU7"/>
<proteinExistence type="inferred from homology"/>
<dbReference type="PROSITE" id="PS00451">
    <property type="entry name" value="PATHOGENESIS_BETVI"/>
    <property type="match status" value="1"/>
</dbReference>
<dbReference type="CDD" id="cd07816">
    <property type="entry name" value="Bet_v1-like"/>
    <property type="match status" value="1"/>
</dbReference>
<dbReference type="GO" id="GO:0010427">
    <property type="term" value="F:abscisic acid binding"/>
    <property type="evidence" value="ECO:0007669"/>
    <property type="project" value="InterPro"/>
</dbReference>
<sequence>MGVTSFTQEFTCPIAPSRIFKALILDSNNLIPKLLPQTIRSIDVVQGDGGAGTIEQVNFTEAPNRRIGQRDFVCKYRMIEGDVLGEELESIAHEVKFEATDGGSICKMASEYHTKGKFEIKEEEIKAGKARAMGIYKVVEAYLLENPHVYA</sequence>
<protein>
    <submittedName>
        <fullName evidence="6">Pathogenesis-related protein STH-2</fullName>
    </submittedName>
</protein>
<keyword evidence="2 4" id="KW-0611">Plant defense</keyword>
<dbReference type="GO" id="GO:0004864">
    <property type="term" value="F:protein phosphatase inhibitor activity"/>
    <property type="evidence" value="ECO:0007669"/>
    <property type="project" value="InterPro"/>
</dbReference>
<evidence type="ECO:0000256" key="3">
    <source>
        <dbReference type="ARBA" id="ARBA00023265"/>
    </source>
</evidence>
<comment type="similarity">
    <text evidence="1 4">Belongs to the BetVI family.</text>
</comment>
<dbReference type="GO" id="GO:0009738">
    <property type="term" value="P:abscisic acid-activated signaling pathway"/>
    <property type="evidence" value="ECO:0007669"/>
    <property type="project" value="InterPro"/>
</dbReference>
<evidence type="ECO:0000259" key="5">
    <source>
        <dbReference type="Pfam" id="PF00407"/>
    </source>
</evidence>
<dbReference type="Pfam" id="PF00407">
    <property type="entry name" value="Bet_v_1"/>
    <property type="match status" value="1"/>
</dbReference>
<dbReference type="PRINTS" id="PR00634">
    <property type="entry name" value="BETALLERGEN"/>
</dbReference>
<evidence type="ECO:0000256" key="1">
    <source>
        <dbReference type="ARBA" id="ARBA00009744"/>
    </source>
</evidence>
<keyword evidence="3 4" id="KW-0568">Pathogenesis-related protein</keyword>
<dbReference type="InterPro" id="IPR050279">
    <property type="entry name" value="Plant_def-hormone_signal"/>
</dbReference>
<dbReference type="EMBL" id="QGNW01001467">
    <property type="protein sequence ID" value="RVW39995.1"/>
    <property type="molecule type" value="Genomic_DNA"/>
</dbReference>
<dbReference type="FunFam" id="3.30.530.20:FF:000007">
    <property type="entry name" value="Major pollen allergen Bet v 1-A"/>
    <property type="match status" value="1"/>
</dbReference>
<evidence type="ECO:0000256" key="2">
    <source>
        <dbReference type="ARBA" id="ARBA00022821"/>
    </source>
</evidence>
<accession>A0A438DWU7</accession>
<dbReference type="Proteomes" id="UP000288805">
    <property type="component" value="Unassembled WGS sequence"/>
</dbReference>
<dbReference type="InterPro" id="IPR024949">
    <property type="entry name" value="Bet_v_I_allergen"/>
</dbReference>
<dbReference type="PANTHER" id="PTHR31213:SF192">
    <property type="entry name" value="MAJOR ALLERGEN PRU AR 1-LIKE"/>
    <property type="match status" value="1"/>
</dbReference>
<evidence type="ECO:0000313" key="6">
    <source>
        <dbReference type="EMBL" id="RVW39995.1"/>
    </source>
</evidence>
<reference evidence="6 7" key="1">
    <citation type="journal article" date="2018" name="PLoS Genet.">
        <title>Population sequencing reveals clonal diversity and ancestral inbreeding in the grapevine cultivar Chardonnay.</title>
        <authorList>
            <person name="Roach M.J."/>
            <person name="Johnson D.L."/>
            <person name="Bohlmann J."/>
            <person name="van Vuuren H.J."/>
            <person name="Jones S.J."/>
            <person name="Pretorius I.S."/>
            <person name="Schmidt S.A."/>
            <person name="Borneman A.R."/>
        </authorList>
    </citation>
    <scope>NUCLEOTIDE SEQUENCE [LARGE SCALE GENOMIC DNA]</scope>
    <source>
        <strain evidence="7">cv. Chardonnay</strain>
        <tissue evidence="6">Leaf</tissue>
    </source>
</reference>
<dbReference type="GO" id="GO:0038023">
    <property type="term" value="F:signaling receptor activity"/>
    <property type="evidence" value="ECO:0007669"/>
    <property type="project" value="InterPro"/>
</dbReference>
<dbReference type="GO" id="GO:0006952">
    <property type="term" value="P:defense response"/>
    <property type="evidence" value="ECO:0007669"/>
    <property type="project" value="UniProtKB-KW"/>
</dbReference>